<dbReference type="RefSeq" id="WP_249601846.1">
    <property type="nucleotide sequence ID" value="NZ_JAKHSK010000015.1"/>
</dbReference>
<protein>
    <submittedName>
        <fullName evidence="1">Plasmid mobilization relaxosome protein MobC</fullName>
    </submittedName>
</protein>
<gene>
    <name evidence="1" type="ORF">L1967_11895</name>
</gene>
<dbReference type="Proteomes" id="UP001139521">
    <property type="component" value="Unassembled WGS sequence"/>
</dbReference>
<reference evidence="1" key="1">
    <citation type="submission" date="2022-01" db="EMBL/GenBank/DDBJ databases">
        <title>Genome sequencing of Zunongwangia sp. M21534 genome.</title>
        <authorList>
            <person name="Chen Y."/>
            <person name="Dong C."/>
            <person name="Shao Z."/>
        </authorList>
    </citation>
    <scope>NUCLEOTIDE SEQUENCE</scope>
    <source>
        <strain evidence="1">MCCC M21534</strain>
    </source>
</reference>
<evidence type="ECO:0000313" key="1">
    <source>
        <dbReference type="EMBL" id="MCL6219002.1"/>
    </source>
</evidence>
<keyword evidence="2" id="KW-1185">Reference proteome</keyword>
<dbReference type="EMBL" id="JAKHSK010000015">
    <property type="protein sequence ID" value="MCL6219002.1"/>
    <property type="molecule type" value="Genomic_DNA"/>
</dbReference>
<evidence type="ECO:0000313" key="2">
    <source>
        <dbReference type="Proteomes" id="UP001139521"/>
    </source>
</evidence>
<proteinExistence type="predicted"/>
<comment type="caution">
    <text evidence="1">The sequence shown here is derived from an EMBL/GenBank/DDBJ whole genome shotgun (WGS) entry which is preliminary data.</text>
</comment>
<name>A0A9X2CQ81_9FLAO</name>
<accession>A0A9X2CQ81</accession>
<dbReference type="InterPro" id="IPR053842">
    <property type="entry name" value="NikA-like"/>
</dbReference>
<dbReference type="AlphaFoldDB" id="A0A9X2CQ81"/>
<sequence>MEGKKSNRTRIVGLRLTPDEYEKIEKKWQNSTCRKLSEYVRRSLFEKPIVTTYRNQSVDDFMAEMAQLRKELNHVGNNFNQAVKKLHTLQKITEFKSWLITYEVEKRTLFNKVDEIKNHIQKMAEKWLQ</sequence>
<organism evidence="1 2">
    <name type="scientific">Zunongwangia pacifica</name>
    <dbReference type="NCBI Taxonomy" id="2911062"/>
    <lineage>
        <taxon>Bacteria</taxon>
        <taxon>Pseudomonadati</taxon>
        <taxon>Bacteroidota</taxon>
        <taxon>Flavobacteriia</taxon>
        <taxon>Flavobacteriales</taxon>
        <taxon>Flavobacteriaceae</taxon>
        <taxon>Zunongwangia</taxon>
    </lineage>
</organism>
<dbReference type="Pfam" id="PF21983">
    <property type="entry name" value="NikA-like"/>
    <property type="match status" value="1"/>
</dbReference>